<dbReference type="Pfam" id="PF13847">
    <property type="entry name" value="Methyltransf_31"/>
    <property type="match status" value="1"/>
</dbReference>
<proteinExistence type="predicted"/>
<evidence type="ECO:0000313" key="2">
    <source>
        <dbReference type="EMBL" id="KAL1489692.1"/>
    </source>
</evidence>
<keyword evidence="3" id="KW-1185">Reference proteome</keyword>
<dbReference type="InterPro" id="IPR029063">
    <property type="entry name" value="SAM-dependent_MTases_sf"/>
</dbReference>
<dbReference type="SUPFAM" id="SSF53335">
    <property type="entry name" value="S-adenosyl-L-methionine-dependent methyltransferases"/>
    <property type="match status" value="1"/>
</dbReference>
<comment type="caution">
    <text evidence="2">The sequence shown here is derived from an EMBL/GenBank/DDBJ whole genome shotgun (WGS) entry which is preliminary data.</text>
</comment>
<sequence length="283" mass="33362">MDDPKLYSTSSCLQTAANIYVINNYFNLIRWKNGDDNETVLDVGCGEGFTTTEILLPKLPKSVSKLEATDMNEKMIKVAKKKYKNTKRIEFFKLDINDRDTCDQFSCKFDHIFSFFCFHWIHDQRKAFKNIYTLLKPGGDFLLSLIGSSLIYDMYENLSKYKEWSKYFKKEMISPYHRCNDVKEIIEQLLKDTGFDDYLCVVKENHYTYNDWRTLKRAVISVNPVLPQLPISERSRYIEDINKELENICASIEKCSRYNNNNNEEVLLVPYELIVVYGRKPQN</sequence>
<reference evidence="2 3" key="1">
    <citation type="submission" date="2024-05" db="EMBL/GenBank/DDBJ databases">
        <title>Genetic variation in Jamaican populations of the coffee berry borer (Hypothenemus hampei).</title>
        <authorList>
            <person name="Errbii M."/>
            <person name="Myrie A."/>
        </authorList>
    </citation>
    <scope>NUCLEOTIDE SEQUENCE [LARGE SCALE GENOMIC DNA]</scope>
    <source>
        <strain evidence="2">JA-Hopewell-2020-01-JO</strain>
        <tissue evidence="2">Whole body</tissue>
    </source>
</reference>
<gene>
    <name evidence="2" type="ORF">ABEB36_013632</name>
</gene>
<dbReference type="InterPro" id="IPR025714">
    <property type="entry name" value="Methyltranfer_dom"/>
</dbReference>
<dbReference type="Gene3D" id="3.40.50.150">
    <property type="entry name" value="Vaccinia Virus protein VP39"/>
    <property type="match status" value="1"/>
</dbReference>
<protein>
    <recommendedName>
        <fullName evidence="1">Methyltransferase domain-containing protein</fullName>
    </recommendedName>
</protein>
<evidence type="ECO:0000313" key="3">
    <source>
        <dbReference type="Proteomes" id="UP001566132"/>
    </source>
</evidence>
<dbReference type="EMBL" id="JBDJPC010000011">
    <property type="protein sequence ID" value="KAL1489692.1"/>
    <property type="molecule type" value="Genomic_DNA"/>
</dbReference>
<accession>A0ABD1E6Y1</accession>
<organism evidence="2 3">
    <name type="scientific">Hypothenemus hampei</name>
    <name type="common">Coffee berry borer</name>
    <dbReference type="NCBI Taxonomy" id="57062"/>
    <lineage>
        <taxon>Eukaryota</taxon>
        <taxon>Metazoa</taxon>
        <taxon>Ecdysozoa</taxon>
        <taxon>Arthropoda</taxon>
        <taxon>Hexapoda</taxon>
        <taxon>Insecta</taxon>
        <taxon>Pterygota</taxon>
        <taxon>Neoptera</taxon>
        <taxon>Endopterygota</taxon>
        <taxon>Coleoptera</taxon>
        <taxon>Polyphaga</taxon>
        <taxon>Cucujiformia</taxon>
        <taxon>Curculionidae</taxon>
        <taxon>Scolytinae</taxon>
        <taxon>Hypothenemus</taxon>
    </lineage>
</organism>
<dbReference type="Proteomes" id="UP001566132">
    <property type="component" value="Unassembled WGS sequence"/>
</dbReference>
<name>A0ABD1E6Y1_HYPHA</name>
<dbReference type="AlphaFoldDB" id="A0ABD1E6Y1"/>
<feature type="domain" description="Methyltransferase" evidence="1">
    <location>
        <begin position="35"/>
        <end position="173"/>
    </location>
</feature>
<dbReference type="PANTHER" id="PTHR43861">
    <property type="entry name" value="TRANS-ACONITATE 2-METHYLTRANSFERASE-RELATED"/>
    <property type="match status" value="1"/>
</dbReference>
<dbReference type="PANTHER" id="PTHR43861:SF1">
    <property type="entry name" value="TRANS-ACONITATE 2-METHYLTRANSFERASE"/>
    <property type="match status" value="1"/>
</dbReference>
<dbReference type="CDD" id="cd02440">
    <property type="entry name" value="AdoMet_MTases"/>
    <property type="match status" value="1"/>
</dbReference>
<evidence type="ECO:0000259" key="1">
    <source>
        <dbReference type="Pfam" id="PF13847"/>
    </source>
</evidence>